<dbReference type="EMBL" id="WKKC01000008">
    <property type="protein sequence ID" value="MTE02728.1"/>
    <property type="molecule type" value="Genomic_DNA"/>
</dbReference>
<proteinExistence type="predicted"/>
<sequence length="112" mass="13109">MHKIEELWIDYELACRSCNYVKAWNYAIEMAEINKIDLLSELRGIYDLCKIEDYEGQNTQIQQATYLLIDECETRLRKGMPLLTKGLKERDVNEATFRIDEDVAGVFVAKKL</sequence>
<comment type="caution">
    <text evidence="1">The sequence shown here is derived from an EMBL/GenBank/DDBJ whole genome shotgun (WGS) entry which is preliminary data.</text>
</comment>
<dbReference type="RefSeq" id="WP_155692365.1">
    <property type="nucleotide sequence ID" value="NZ_JAVLUV010000001.1"/>
</dbReference>
<accession>A0A9X4X8W7</accession>
<dbReference type="AlphaFoldDB" id="A0A9X4X8W7"/>
<evidence type="ECO:0000313" key="2">
    <source>
        <dbReference type="Proteomes" id="UP000488295"/>
    </source>
</evidence>
<reference evidence="1 2" key="1">
    <citation type="submission" date="2019-11" db="EMBL/GenBank/DDBJ databases">
        <title>Gastrointestinal microbiota of Peromyscus leucopus.</title>
        <authorList>
            <person name="Milovic A."/>
            <person name="Bassam K."/>
            <person name="Barbour A.G."/>
        </authorList>
    </citation>
    <scope>NUCLEOTIDE SEQUENCE [LARGE SCALE GENOMIC DNA]</scope>
    <source>
        <strain evidence="1 2">LL8</strain>
    </source>
</reference>
<organism evidence="1 2">
    <name type="scientific">Lactobacillus johnsonii</name>
    <dbReference type="NCBI Taxonomy" id="33959"/>
    <lineage>
        <taxon>Bacteria</taxon>
        <taxon>Bacillati</taxon>
        <taxon>Bacillota</taxon>
        <taxon>Bacilli</taxon>
        <taxon>Lactobacillales</taxon>
        <taxon>Lactobacillaceae</taxon>
        <taxon>Lactobacillus</taxon>
    </lineage>
</organism>
<dbReference type="Proteomes" id="UP000488295">
    <property type="component" value="Unassembled WGS sequence"/>
</dbReference>
<protein>
    <submittedName>
        <fullName evidence="1">Uncharacterized protein</fullName>
    </submittedName>
</protein>
<gene>
    <name evidence="1" type="ORF">GJU95_02910</name>
</gene>
<name>A0A9X4X8W7_LACJH</name>
<evidence type="ECO:0000313" key="1">
    <source>
        <dbReference type="EMBL" id="MTE02728.1"/>
    </source>
</evidence>